<organism evidence="1">
    <name type="scientific">Homalodisca liturata</name>
    <dbReference type="NCBI Taxonomy" id="320908"/>
    <lineage>
        <taxon>Eukaryota</taxon>
        <taxon>Metazoa</taxon>
        <taxon>Ecdysozoa</taxon>
        <taxon>Arthropoda</taxon>
        <taxon>Hexapoda</taxon>
        <taxon>Insecta</taxon>
        <taxon>Pterygota</taxon>
        <taxon>Neoptera</taxon>
        <taxon>Paraneoptera</taxon>
        <taxon>Hemiptera</taxon>
        <taxon>Auchenorrhyncha</taxon>
        <taxon>Membracoidea</taxon>
        <taxon>Cicadellidae</taxon>
        <taxon>Cicadellinae</taxon>
        <taxon>Proconiini</taxon>
        <taxon>Homalodisca</taxon>
    </lineage>
</organism>
<sequence>SVMSNVNTTQSSAASLLLGLARKFGLWEPPTFDESELDALTIKPVKQCDISECAEICRETEPLQVREHPLCTMENECVCVDYDVNDLSKENLMDDEDDDIDNDY</sequence>
<gene>
    <name evidence="1" type="ORF">g.9007</name>
</gene>
<accession>A0A1B6J3T0</accession>
<protein>
    <submittedName>
        <fullName evidence="1">Uncharacterized protein</fullName>
    </submittedName>
</protein>
<proteinExistence type="predicted"/>
<dbReference type="AlphaFoldDB" id="A0A1B6J3T0"/>
<evidence type="ECO:0000313" key="1">
    <source>
        <dbReference type="EMBL" id="JAS93838.1"/>
    </source>
</evidence>
<name>A0A1B6J3T0_9HEMI</name>
<feature type="non-terminal residue" evidence="1">
    <location>
        <position position="1"/>
    </location>
</feature>
<dbReference type="EMBL" id="GECU01013868">
    <property type="protein sequence ID" value="JAS93838.1"/>
    <property type="molecule type" value="Transcribed_RNA"/>
</dbReference>
<reference evidence="1" key="1">
    <citation type="submission" date="2015-11" db="EMBL/GenBank/DDBJ databases">
        <title>De novo transcriptome assembly of four potential Pierce s Disease insect vectors from Arizona vineyards.</title>
        <authorList>
            <person name="Tassone E.E."/>
        </authorList>
    </citation>
    <scope>NUCLEOTIDE SEQUENCE</scope>
</reference>